<comment type="catalytic activity">
    <reaction evidence="12 14">
        <text>riboflavin + ATP = FMN + ADP + H(+)</text>
        <dbReference type="Rhea" id="RHEA:14357"/>
        <dbReference type="ChEBI" id="CHEBI:15378"/>
        <dbReference type="ChEBI" id="CHEBI:30616"/>
        <dbReference type="ChEBI" id="CHEBI:57986"/>
        <dbReference type="ChEBI" id="CHEBI:58210"/>
        <dbReference type="ChEBI" id="CHEBI:456216"/>
        <dbReference type="EC" id="2.7.1.26"/>
    </reaction>
</comment>
<dbReference type="RefSeq" id="WP_207567371.1">
    <property type="nucleotide sequence ID" value="NZ_CP071446.1"/>
</dbReference>
<accession>A0ABX7S7U1</accession>
<dbReference type="Gene3D" id="2.40.30.30">
    <property type="entry name" value="Riboflavin kinase-like"/>
    <property type="match status" value="1"/>
</dbReference>
<evidence type="ECO:0000256" key="5">
    <source>
        <dbReference type="ARBA" id="ARBA00022679"/>
    </source>
</evidence>
<keyword evidence="17" id="KW-1185">Reference proteome</keyword>
<dbReference type="Pfam" id="PF01687">
    <property type="entry name" value="Flavokinase"/>
    <property type="match status" value="1"/>
</dbReference>
<dbReference type="InterPro" id="IPR014729">
    <property type="entry name" value="Rossmann-like_a/b/a_fold"/>
</dbReference>
<gene>
    <name evidence="16" type="ORF">JYK00_03845</name>
</gene>
<keyword evidence="5 14" id="KW-0808">Transferase</keyword>
<feature type="domain" description="Riboflavin kinase" evidence="15">
    <location>
        <begin position="160"/>
        <end position="284"/>
    </location>
</feature>
<keyword evidence="11" id="KW-0511">Multifunctional enzyme</keyword>
<evidence type="ECO:0000256" key="3">
    <source>
        <dbReference type="ARBA" id="ARBA00022630"/>
    </source>
</evidence>
<comment type="pathway">
    <text evidence="2 14">Cofactor biosynthesis; FMN biosynthesis; FMN from riboflavin (ATP route): step 1/1.</text>
</comment>
<keyword evidence="10 14" id="KW-0067">ATP-binding</keyword>
<comment type="pathway">
    <text evidence="1 14">Cofactor biosynthesis; FAD biosynthesis; FAD from FMN: step 1/1.</text>
</comment>
<evidence type="ECO:0000256" key="14">
    <source>
        <dbReference type="PIRNR" id="PIRNR004491"/>
    </source>
</evidence>
<dbReference type="NCBIfam" id="NF004162">
    <property type="entry name" value="PRK05627.1-5"/>
    <property type="match status" value="1"/>
</dbReference>
<keyword evidence="3 14" id="KW-0285">Flavoprotein</keyword>
<reference evidence="16 17" key="1">
    <citation type="submission" date="2021-03" db="EMBL/GenBank/DDBJ databases">
        <title>Thermosipho ferrireducens sp.nov., an anaerobic thermophilic iron-reducing bacterium isolated from a deep-sea hydrothermal sulfide deposits.</title>
        <authorList>
            <person name="Zeng X."/>
            <person name="Chen Y."/>
            <person name="Shao Z."/>
        </authorList>
    </citation>
    <scope>NUCLEOTIDE SEQUENCE [LARGE SCALE GENOMIC DNA]</scope>
    <source>
        <strain evidence="16 17">JL129W03</strain>
    </source>
</reference>
<evidence type="ECO:0000256" key="13">
    <source>
        <dbReference type="ARBA" id="ARBA00049494"/>
    </source>
</evidence>
<dbReference type="InterPro" id="IPR015864">
    <property type="entry name" value="FAD_synthase"/>
</dbReference>
<comment type="catalytic activity">
    <reaction evidence="13 14">
        <text>FMN + ATP + H(+) = FAD + diphosphate</text>
        <dbReference type="Rhea" id="RHEA:17237"/>
        <dbReference type="ChEBI" id="CHEBI:15378"/>
        <dbReference type="ChEBI" id="CHEBI:30616"/>
        <dbReference type="ChEBI" id="CHEBI:33019"/>
        <dbReference type="ChEBI" id="CHEBI:57692"/>
        <dbReference type="ChEBI" id="CHEBI:58210"/>
        <dbReference type="EC" id="2.7.7.2"/>
    </reaction>
</comment>
<dbReference type="NCBIfam" id="TIGR00083">
    <property type="entry name" value="ribF"/>
    <property type="match status" value="1"/>
</dbReference>
<dbReference type="SUPFAM" id="SSF82114">
    <property type="entry name" value="Riboflavin kinase-like"/>
    <property type="match status" value="1"/>
</dbReference>
<keyword evidence="8 14" id="KW-0418">Kinase</keyword>
<evidence type="ECO:0000256" key="10">
    <source>
        <dbReference type="ARBA" id="ARBA00022840"/>
    </source>
</evidence>
<protein>
    <recommendedName>
        <fullName evidence="14">Riboflavin biosynthesis protein</fullName>
    </recommendedName>
    <domain>
        <recommendedName>
            <fullName evidence="14">Riboflavin kinase</fullName>
            <ecNumber evidence="14">2.7.1.26</ecNumber>
        </recommendedName>
        <alternativeName>
            <fullName evidence="14">Flavokinase</fullName>
        </alternativeName>
    </domain>
    <domain>
        <recommendedName>
            <fullName evidence="14">FMN adenylyltransferase</fullName>
            <ecNumber evidence="14">2.7.7.2</ecNumber>
        </recommendedName>
        <alternativeName>
            <fullName evidence="14">FAD pyrophosphorylase</fullName>
        </alternativeName>
        <alternativeName>
            <fullName evidence="14">FAD synthase</fullName>
        </alternativeName>
    </domain>
</protein>
<dbReference type="InterPro" id="IPR023465">
    <property type="entry name" value="Riboflavin_kinase_dom_sf"/>
</dbReference>
<dbReference type="PIRSF" id="PIRSF004491">
    <property type="entry name" value="FAD_Synth"/>
    <property type="match status" value="1"/>
</dbReference>
<proteinExistence type="inferred from homology"/>
<comment type="similarity">
    <text evidence="14">Belongs to the ribF family.</text>
</comment>
<keyword evidence="9 14" id="KW-0274">FAD</keyword>
<evidence type="ECO:0000256" key="2">
    <source>
        <dbReference type="ARBA" id="ARBA00005201"/>
    </source>
</evidence>
<name>A0ABX7S7U1_9BACT</name>
<dbReference type="CDD" id="cd02064">
    <property type="entry name" value="FAD_synthetase_N"/>
    <property type="match status" value="1"/>
</dbReference>
<evidence type="ECO:0000259" key="15">
    <source>
        <dbReference type="SMART" id="SM00904"/>
    </source>
</evidence>
<dbReference type="GO" id="GO:0003919">
    <property type="term" value="F:FMN adenylyltransferase activity"/>
    <property type="evidence" value="ECO:0007669"/>
    <property type="project" value="UniProtKB-EC"/>
</dbReference>
<evidence type="ECO:0000256" key="1">
    <source>
        <dbReference type="ARBA" id="ARBA00004726"/>
    </source>
</evidence>
<organism evidence="16 17">
    <name type="scientific">Thermosipho ferrireducens</name>
    <dbReference type="NCBI Taxonomy" id="2571116"/>
    <lineage>
        <taxon>Bacteria</taxon>
        <taxon>Thermotogati</taxon>
        <taxon>Thermotogota</taxon>
        <taxon>Thermotogae</taxon>
        <taxon>Thermotogales</taxon>
        <taxon>Fervidobacteriaceae</taxon>
        <taxon>Thermosipho</taxon>
    </lineage>
</organism>
<dbReference type="NCBIfam" id="TIGR00125">
    <property type="entry name" value="cyt_tran_rel"/>
    <property type="match status" value="1"/>
</dbReference>
<keyword evidence="4 14" id="KW-0288">FMN</keyword>
<dbReference type="PANTHER" id="PTHR22749">
    <property type="entry name" value="RIBOFLAVIN KINASE/FMN ADENYLYLTRANSFERASE"/>
    <property type="match status" value="1"/>
</dbReference>
<dbReference type="InterPro" id="IPR023468">
    <property type="entry name" value="Riboflavin_kinase"/>
</dbReference>
<dbReference type="Pfam" id="PF06574">
    <property type="entry name" value="FAD_syn"/>
    <property type="match status" value="1"/>
</dbReference>
<evidence type="ECO:0000256" key="6">
    <source>
        <dbReference type="ARBA" id="ARBA00022695"/>
    </source>
</evidence>
<dbReference type="Proteomes" id="UP000671862">
    <property type="component" value="Chromosome"/>
</dbReference>
<dbReference type="EC" id="2.7.7.2" evidence="14"/>
<dbReference type="SUPFAM" id="SSF52374">
    <property type="entry name" value="Nucleotidylyl transferase"/>
    <property type="match status" value="1"/>
</dbReference>
<evidence type="ECO:0000256" key="11">
    <source>
        <dbReference type="ARBA" id="ARBA00023268"/>
    </source>
</evidence>
<dbReference type="InterPro" id="IPR004821">
    <property type="entry name" value="Cyt_trans-like"/>
</dbReference>
<evidence type="ECO:0000256" key="9">
    <source>
        <dbReference type="ARBA" id="ARBA00022827"/>
    </source>
</evidence>
<evidence type="ECO:0000256" key="12">
    <source>
        <dbReference type="ARBA" id="ARBA00047880"/>
    </source>
</evidence>
<dbReference type="Gene3D" id="3.40.50.620">
    <property type="entry name" value="HUPs"/>
    <property type="match status" value="1"/>
</dbReference>
<sequence>MRVVTVGVFDGVHKGHIKILEEVKKLSEKYDSKVEIYTIIYPMEYYVGSFPGLLITLEERLMHLEMYGAVYTLDLMNIKDVTADEFFKEISRNTAAIVVGEDFRFGKNARGDINYLKKQCEKSGIELKVVNNLLANGERISSTLIRNLILEGQIRKANELLGRPYSMHGKVYKDKQIGRKLGFPTANIKRDKALITPKPGVYLCRVYIPERYYGLMNIGYRPTVEQTEDIKYEVYILDFQGNLYGREIHIELLQFLRSEENFENINELTSQIRKDVKKARKIIAFLEERNEN</sequence>
<dbReference type="InterPro" id="IPR015865">
    <property type="entry name" value="Riboflavin_kinase_bac/euk"/>
</dbReference>
<keyword evidence="7 14" id="KW-0547">Nucleotide-binding</keyword>
<dbReference type="GO" id="GO:0008531">
    <property type="term" value="F:riboflavin kinase activity"/>
    <property type="evidence" value="ECO:0007669"/>
    <property type="project" value="UniProtKB-EC"/>
</dbReference>
<dbReference type="SMART" id="SM00904">
    <property type="entry name" value="Flavokinase"/>
    <property type="match status" value="1"/>
</dbReference>
<dbReference type="PANTHER" id="PTHR22749:SF6">
    <property type="entry name" value="RIBOFLAVIN KINASE"/>
    <property type="match status" value="1"/>
</dbReference>
<dbReference type="EC" id="2.7.1.26" evidence="14"/>
<dbReference type="InterPro" id="IPR002606">
    <property type="entry name" value="Riboflavin_kinase_bac"/>
</dbReference>
<keyword evidence="6 14" id="KW-0548">Nucleotidyltransferase</keyword>
<evidence type="ECO:0000256" key="7">
    <source>
        <dbReference type="ARBA" id="ARBA00022741"/>
    </source>
</evidence>
<evidence type="ECO:0000313" key="17">
    <source>
        <dbReference type="Proteomes" id="UP000671862"/>
    </source>
</evidence>
<evidence type="ECO:0000256" key="8">
    <source>
        <dbReference type="ARBA" id="ARBA00022777"/>
    </source>
</evidence>
<evidence type="ECO:0000256" key="4">
    <source>
        <dbReference type="ARBA" id="ARBA00022643"/>
    </source>
</evidence>
<evidence type="ECO:0000313" key="16">
    <source>
        <dbReference type="EMBL" id="QTA38651.1"/>
    </source>
</evidence>
<dbReference type="EMBL" id="CP071446">
    <property type="protein sequence ID" value="QTA38651.1"/>
    <property type="molecule type" value="Genomic_DNA"/>
</dbReference>